<name>A0A450YDX9_9GAMM</name>
<evidence type="ECO:0008006" key="2">
    <source>
        <dbReference type="Google" id="ProtNLM"/>
    </source>
</evidence>
<proteinExistence type="predicted"/>
<dbReference type="AlphaFoldDB" id="A0A450YDX9"/>
<accession>A0A450YDX9</accession>
<organism evidence="1">
    <name type="scientific">Candidatus Kentrum sp. TC</name>
    <dbReference type="NCBI Taxonomy" id="2126339"/>
    <lineage>
        <taxon>Bacteria</taxon>
        <taxon>Pseudomonadati</taxon>
        <taxon>Pseudomonadota</taxon>
        <taxon>Gammaproteobacteria</taxon>
        <taxon>Candidatus Kentrum</taxon>
    </lineage>
</organism>
<dbReference type="Gene3D" id="2.30.30.380">
    <property type="entry name" value="Zn-finger domain of Sec23/24"/>
    <property type="match status" value="1"/>
</dbReference>
<dbReference type="EMBL" id="CAADFT010000005">
    <property type="protein sequence ID" value="VFK39762.1"/>
    <property type="molecule type" value="Genomic_DNA"/>
</dbReference>
<sequence length="82" mass="7870">MKYVCRHCGALNDVPDGEPPARYPCASCSQPLSRVPNTSGDTSAAVGMIGGAALGAAIGGPGGAIIGGIIGGFIGKEAKGVG</sequence>
<reference evidence="1" key="1">
    <citation type="submission" date="2019-02" db="EMBL/GenBank/DDBJ databases">
        <authorList>
            <person name="Gruber-Vodicka R. H."/>
            <person name="Seah K. B. B."/>
        </authorList>
    </citation>
    <scope>NUCLEOTIDE SEQUENCE</scope>
    <source>
        <strain evidence="1">BECK_BZ125</strain>
    </source>
</reference>
<gene>
    <name evidence="1" type="ORF">BECKTC1821E_GA0114239_100541</name>
</gene>
<evidence type="ECO:0000313" key="1">
    <source>
        <dbReference type="EMBL" id="VFK39762.1"/>
    </source>
</evidence>
<protein>
    <recommendedName>
        <fullName evidence="2">Glycine zipper</fullName>
    </recommendedName>
</protein>